<evidence type="ECO:0000256" key="5">
    <source>
        <dbReference type="ARBA" id="ARBA00023136"/>
    </source>
</evidence>
<dbReference type="EMBL" id="DRMJ01000061">
    <property type="protein sequence ID" value="HHL42234.1"/>
    <property type="molecule type" value="Genomic_DNA"/>
</dbReference>
<feature type="transmembrane region" description="Helical" evidence="7">
    <location>
        <begin position="184"/>
        <end position="207"/>
    </location>
</feature>
<organism evidence="9">
    <name type="scientific">Hellea balneolensis</name>
    <dbReference type="NCBI Taxonomy" id="287478"/>
    <lineage>
        <taxon>Bacteria</taxon>
        <taxon>Pseudomonadati</taxon>
        <taxon>Pseudomonadota</taxon>
        <taxon>Alphaproteobacteria</taxon>
        <taxon>Maricaulales</taxon>
        <taxon>Robiginitomaculaceae</taxon>
        <taxon>Hellea</taxon>
    </lineage>
</organism>
<feature type="region of interest" description="Disordered" evidence="6">
    <location>
        <begin position="17"/>
        <end position="42"/>
    </location>
</feature>
<keyword evidence="5 7" id="KW-0472">Membrane</keyword>
<dbReference type="InterPro" id="IPR058533">
    <property type="entry name" value="Cation_efflux_TM"/>
</dbReference>
<keyword evidence="3" id="KW-0862">Zinc</keyword>
<comment type="subcellular location">
    <subcellularLocation>
        <location evidence="1">Membrane</location>
        <topology evidence="1">Multi-pass membrane protein</topology>
    </subcellularLocation>
</comment>
<evidence type="ECO:0000256" key="4">
    <source>
        <dbReference type="ARBA" id="ARBA00022989"/>
    </source>
</evidence>
<evidence type="ECO:0000256" key="1">
    <source>
        <dbReference type="ARBA" id="ARBA00004141"/>
    </source>
</evidence>
<proteinExistence type="predicted"/>
<comment type="caution">
    <text evidence="9">The sequence shown here is derived from an EMBL/GenBank/DDBJ whole genome shotgun (WGS) entry which is preliminary data.</text>
</comment>
<evidence type="ECO:0000313" key="9">
    <source>
        <dbReference type="EMBL" id="HHL42234.1"/>
    </source>
</evidence>
<evidence type="ECO:0000256" key="7">
    <source>
        <dbReference type="SAM" id="Phobius"/>
    </source>
</evidence>
<keyword evidence="4 7" id="KW-1133">Transmembrane helix</keyword>
<feature type="transmembrane region" description="Helical" evidence="7">
    <location>
        <begin position="77"/>
        <end position="98"/>
    </location>
</feature>
<name>A0A7C5LS88_9PROT</name>
<feature type="domain" description="Cation efflux protein transmembrane" evidence="8">
    <location>
        <begin position="53"/>
        <end position="242"/>
    </location>
</feature>
<dbReference type="Proteomes" id="UP000885830">
    <property type="component" value="Unassembled WGS sequence"/>
</dbReference>
<dbReference type="AlphaFoldDB" id="A0A7C5LS88"/>
<feature type="transmembrane region" description="Helical" evidence="7">
    <location>
        <begin position="51"/>
        <end position="71"/>
    </location>
</feature>
<protein>
    <submittedName>
        <fullName evidence="9">Cation transporter</fullName>
    </submittedName>
</protein>
<dbReference type="Pfam" id="PF01545">
    <property type="entry name" value="Cation_efflux"/>
    <property type="match status" value="1"/>
</dbReference>
<keyword evidence="3" id="KW-0406">Ion transport</keyword>
<feature type="transmembrane region" description="Helical" evidence="7">
    <location>
        <begin position="152"/>
        <end position="172"/>
    </location>
</feature>
<dbReference type="Gene3D" id="1.20.1510.10">
    <property type="entry name" value="Cation efflux protein transmembrane domain"/>
    <property type="match status" value="1"/>
</dbReference>
<dbReference type="NCBIfam" id="TIGR01297">
    <property type="entry name" value="CDF"/>
    <property type="match status" value="1"/>
</dbReference>
<accession>A0A7C5LS88</accession>
<dbReference type="GO" id="GO:0005886">
    <property type="term" value="C:plasma membrane"/>
    <property type="evidence" value="ECO:0007669"/>
    <property type="project" value="TreeGrafter"/>
</dbReference>
<dbReference type="PANTHER" id="PTHR11562">
    <property type="entry name" value="CATION EFFLUX PROTEIN/ ZINC TRANSPORTER"/>
    <property type="match status" value="1"/>
</dbReference>
<keyword evidence="2 7" id="KW-0812">Transmembrane</keyword>
<evidence type="ECO:0000259" key="8">
    <source>
        <dbReference type="Pfam" id="PF01545"/>
    </source>
</evidence>
<keyword evidence="3" id="KW-0813">Transport</keyword>
<feature type="transmembrane region" description="Helical" evidence="7">
    <location>
        <begin position="213"/>
        <end position="234"/>
    </location>
</feature>
<evidence type="ECO:0000256" key="6">
    <source>
        <dbReference type="SAM" id="MobiDB-lite"/>
    </source>
</evidence>
<dbReference type="InterPro" id="IPR027469">
    <property type="entry name" value="Cation_efflux_TMD_sf"/>
</dbReference>
<reference evidence="9" key="1">
    <citation type="journal article" date="2020" name="mSystems">
        <title>Genome- and Community-Level Interaction Insights into Carbon Utilization and Element Cycling Functions of Hydrothermarchaeota in Hydrothermal Sediment.</title>
        <authorList>
            <person name="Zhou Z."/>
            <person name="Liu Y."/>
            <person name="Xu W."/>
            <person name="Pan J."/>
            <person name="Luo Z.H."/>
            <person name="Li M."/>
        </authorList>
    </citation>
    <scope>NUCLEOTIDE SEQUENCE [LARGE SCALE GENOMIC DNA]</scope>
    <source>
        <strain evidence="9">HyVt-485</strain>
    </source>
</reference>
<dbReference type="SUPFAM" id="SSF161111">
    <property type="entry name" value="Cation efflux protein transmembrane domain-like"/>
    <property type="match status" value="1"/>
</dbReference>
<dbReference type="GO" id="GO:0005385">
    <property type="term" value="F:zinc ion transmembrane transporter activity"/>
    <property type="evidence" value="ECO:0007669"/>
    <property type="project" value="TreeGrafter"/>
</dbReference>
<dbReference type="InterPro" id="IPR002524">
    <property type="entry name" value="Cation_efflux"/>
</dbReference>
<evidence type="ECO:0000256" key="2">
    <source>
        <dbReference type="ARBA" id="ARBA00022692"/>
    </source>
</evidence>
<evidence type="ECO:0000256" key="3">
    <source>
        <dbReference type="ARBA" id="ARBA00022906"/>
    </source>
</evidence>
<keyword evidence="3" id="KW-0864">Zinc transport</keyword>
<feature type="compositionally biased region" description="Basic residues" evidence="6">
    <location>
        <begin position="26"/>
        <end position="40"/>
    </location>
</feature>
<feature type="transmembrane region" description="Helical" evidence="7">
    <location>
        <begin position="118"/>
        <end position="140"/>
    </location>
</feature>
<gene>
    <name evidence="9" type="ORF">ENJ42_01330</name>
</gene>
<dbReference type="PANTHER" id="PTHR11562:SF17">
    <property type="entry name" value="RE54080P-RELATED"/>
    <property type="match status" value="1"/>
</dbReference>
<sequence length="329" mass="35529">METDNTHQHIEAATCVDGQDQGGHAGHTHTHGAGHNHYHSHSVTPKNERRMAMAAILTGLFMVAEVIGGYLSGSLALIADAGHMLTDCASLTLAWFAFRLSRKPADWKFTFGFERFSVLAALINGLSLFVIAGLIVVEAIKRIREPVEVMGVPMLIVAGLGLGVNILVFVILSTADKENLNVRAAALHVLGDLLGSTAAIIAALVIWQTGFMPIDPIVSVIVALIILRSAWYVVKESGHILLEGAPEGLDRRTISADLHEQFPEITAVDHIHAWSITQERPMITLEAHISDGGDVERTAHAIKARLNARFGVEHATVEVTTDAPDKPRL</sequence>
<dbReference type="InterPro" id="IPR050681">
    <property type="entry name" value="CDF/SLC30A"/>
</dbReference>